<dbReference type="EMBL" id="CP075867">
    <property type="protein sequence ID" value="QYT01584.1"/>
    <property type="molecule type" value="Genomic_DNA"/>
</dbReference>
<gene>
    <name evidence="1" type="ORF">H0G86_008615</name>
</gene>
<keyword evidence="2" id="KW-1185">Reference proteome</keyword>
<organism evidence="1 2">
    <name type="scientific">Trichoderma simmonsii</name>
    <dbReference type="NCBI Taxonomy" id="1491479"/>
    <lineage>
        <taxon>Eukaryota</taxon>
        <taxon>Fungi</taxon>
        <taxon>Dikarya</taxon>
        <taxon>Ascomycota</taxon>
        <taxon>Pezizomycotina</taxon>
        <taxon>Sordariomycetes</taxon>
        <taxon>Hypocreomycetidae</taxon>
        <taxon>Hypocreales</taxon>
        <taxon>Hypocreaceae</taxon>
        <taxon>Trichoderma</taxon>
    </lineage>
</organism>
<evidence type="ECO:0000313" key="1">
    <source>
        <dbReference type="EMBL" id="QYT01584.1"/>
    </source>
</evidence>
<sequence>MGRAAAIQRSPVAAQHAKIILLPKEEAKVPSINYVFCATQSIHFIMPLVVPGIMSNSDDKTQVWANKLVGKTFSENESNETMFCKKDLPESHRIIKPGSMVTKDFRPDRLNVHLNEDGTVSHVVHG</sequence>
<protein>
    <submittedName>
        <fullName evidence="1">Uncharacterized protein</fullName>
    </submittedName>
</protein>
<dbReference type="PANTHER" id="PTHR39600">
    <property type="entry name" value="PEPTIDASE INHIBITOR I78 FAMILY PROTEIN"/>
    <property type="match status" value="1"/>
</dbReference>
<evidence type="ECO:0000313" key="2">
    <source>
        <dbReference type="Proteomes" id="UP000826661"/>
    </source>
</evidence>
<proteinExistence type="predicted"/>
<name>A0A8G0PM46_9HYPO</name>
<dbReference type="Gene3D" id="3.30.10.10">
    <property type="entry name" value="Trypsin Inhibitor V, subunit A"/>
    <property type="match status" value="1"/>
</dbReference>
<dbReference type="PANTHER" id="PTHR39600:SF1">
    <property type="entry name" value="PEPTIDASE INHIBITOR I78 FAMILY PROTEIN"/>
    <property type="match status" value="1"/>
</dbReference>
<dbReference type="Pfam" id="PF11720">
    <property type="entry name" value="Inhibitor_I78"/>
    <property type="match status" value="1"/>
</dbReference>
<dbReference type="Proteomes" id="UP000826661">
    <property type="component" value="Chromosome IV"/>
</dbReference>
<reference evidence="1 2" key="1">
    <citation type="journal article" date="2021" name="BMC Genomics">
        <title>Telomere-to-telomere genome assembly of asparaginase-producing Trichoderma simmonsii.</title>
        <authorList>
            <person name="Chung D."/>
            <person name="Kwon Y.M."/>
            <person name="Yang Y."/>
        </authorList>
    </citation>
    <scope>NUCLEOTIDE SEQUENCE [LARGE SCALE GENOMIC DNA]</scope>
    <source>
        <strain evidence="1 2">GH-Sj1</strain>
    </source>
</reference>
<accession>A0A8G0PM46</accession>
<dbReference type="InterPro" id="IPR021719">
    <property type="entry name" value="Prot_inh_I78"/>
</dbReference>
<dbReference type="AlphaFoldDB" id="A0A8G0PM46"/>